<dbReference type="AlphaFoldDB" id="A0A4P8WL12"/>
<dbReference type="InterPro" id="IPR013216">
    <property type="entry name" value="Methyltransf_11"/>
</dbReference>
<organism evidence="2 3">
    <name type="scientific">Natrinema versiforme</name>
    <dbReference type="NCBI Taxonomy" id="88724"/>
    <lineage>
        <taxon>Archaea</taxon>
        <taxon>Methanobacteriati</taxon>
        <taxon>Methanobacteriota</taxon>
        <taxon>Stenosarchaea group</taxon>
        <taxon>Halobacteria</taxon>
        <taxon>Halobacteriales</taxon>
        <taxon>Natrialbaceae</taxon>
        <taxon>Natrinema</taxon>
    </lineage>
</organism>
<dbReference type="CDD" id="cd02440">
    <property type="entry name" value="AdoMet_MTases"/>
    <property type="match status" value="1"/>
</dbReference>
<sequence>MTQPNRTDDAVKDLVRQHWNDRAATFDDASHHGIHTDEQRERWLSVLREWTGDDPLRALDVGCGTGVVSLLLAELGHDVTGVDFAPEMLERARTKAERADRSVAFHRGDAESLAVPDDAVELLTARHLTWTLPNPSTAIDEWQRVVEPGGDILLIEGYWDHDEPWDEYEAIHDELPMYDGRPPADLREFLARNGLTEIEHEPLSDPALWGREPHHEYYVMTGTVPR</sequence>
<feature type="domain" description="Methyltransferase type 11" evidence="1">
    <location>
        <begin position="59"/>
        <end position="153"/>
    </location>
</feature>
<dbReference type="InterPro" id="IPR029063">
    <property type="entry name" value="SAM-dependent_MTases_sf"/>
</dbReference>
<dbReference type="EMBL" id="CP040330">
    <property type="protein sequence ID" value="QCS42833.1"/>
    <property type="molecule type" value="Genomic_DNA"/>
</dbReference>
<protein>
    <submittedName>
        <fullName evidence="2">Class I SAM-dependent methyltransferase</fullName>
    </submittedName>
</protein>
<dbReference type="Pfam" id="PF08241">
    <property type="entry name" value="Methyltransf_11"/>
    <property type="match status" value="1"/>
</dbReference>
<accession>A0A4P8WL12</accession>
<dbReference type="PANTHER" id="PTHR43591">
    <property type="entry name" value="METHYLTRANSFERASE"/>
    <property type="match status" value="1"/>
</dbReference>
<dbReference type="KEGG" id="nvr:FEJ81_10860"/>
<dbReference type="GO" id="GO:0008757">
    <property type="term" value="F:S-adenosylmethionine-dependent methyltransferase activity"/>
    <property type="evidence" value="ECO:0007669"/>
    <property type="project" value="InterPro"/>
</dbReference>
<evidence type="ECO:0000313" key="2">
    <source>
        <dbReference type="EMBL" id="QCS42833.1"/>
    </source>
</evidence>
<reference evidence="3" key="1">
    <citation type="submission" date="2019-05" db="EMBL/GenBank/DDBJ databases">
        <title>Genome sequence and methylation pattern of the halophilic Archaeon Natrinema versiforme BOL5-4.</title>
        <authorList>
            <person name="DasSarma P."/>
            <person name="Anton B.P."/>
            <person name="DasSarma S.L."/>
            <person name="Martinez F.L."/>
            <person name="Guzman D."/>
            <person name="Roberts R.J."/>
            <person name="DasSarma S."/>
        </authorList>
    </citation>
    <scope>NUCLEOTIDE SEQUENCE [LARGE SCALE GENOMIC DNA]</scope>
    <source>
        <strain evidence="3">BOL5-4</strain>
    </source>
</reference>
<dbReference type="SUPFAM" id="SSF53335">
    <property type="entry name" value="S-adenosyl-L-methionine-dependent methyltransferases"/>
    <property type="match status" value="1"/>
</dbReference>
<dbReference type="OrthoDB" id="57427at2157"/>
<dbReference type="GO" id="GO:0032259">
    <property type="term" value="P:methylation"/>
    <property type="evidence" value="ECO:0007669"/>
    <property type="project" value="UniProtKB-KW"/>
</dbReference>
<dbReference type="RefSeq" id="WP_138245310.1">
    <property type="nucleotide sequence ID" value="NZ_CP040330.1"/>
</dbReference>
<evidence type="ECO:0000259" key="1">
    <source>
        <dbReference type="Pfam" id="PF08241"/>
    </source>
</evidence>
<keyword evidence="2" id="KW-0808">Transferase</keyword>
<dbReference type="GeneID" id="40265779"/>
<evidence type="ECO:0000313" key="3">
    <source>
        <dbReference type="Proteomes" id="UP000302218"/>
    </source>
</evidence>
<dbReference type="PANTHER" id="PTHR43591:SF24">
    <property type="entry name" value="2-METHOXY-6-POLYPRENYL-1,4-BENZOQUINOL METHYLASE, MITOCHONDRIAL"/>
    <property type="match status" value="1"/>
</dbReference>
<proteinExistence type="predicted"/>
<dbReference type="Gene3D" id="3.40.50.150">
    <property type="entry name" value="Vaccinia Virus protein VP39"/>
    <property type="match status" value="1"/>
</dbReference>
<dbReference type="Proteomes" id="UP000302218">
    <property type="component" value="Chromosome"/>
</dbReference>
<keyword evidence="2" id="KW-0489">Methyltransferase</keyword>
<name>A0A4P8WL12_9EURY</name>
<gene>
    <name evidence="2" type="ORF">FEJ81_10860</name>
</gene>